<dbReference type="Pfam" id="PF00435">
    <property type="entry name" value="Spectrin"/>
    <property type="match status" value="2"/>
</dbReference>
<organism evidence="2 3">
    <name type="scientific">Parascaris equorum</name>
    <name type="common">Equine roundworm</name>
    <dbReference type="NCBI Taxonomy" id="6256"/>
    <lineage>
        <taxon>Eukaryota</taxon>
        <taxon>Metazoa</taxon>
        <taxon>Ecdysozoa</taxon>
        <taxon>Nematoda</taxon>
        <taxon>Chromadorea</taxon>
        <taxon>Rhabditida</taxon>
        <taxon>Spirurina</taxon>
        <taxon>Ascaridomorpha</taxon>
        <taxon>Ascaridoidea</taxon>
        <taxon>Ascarididae</taxon>
        <taxon>Parascaris</taxon>
    </lineage>
</organism>
<name>A0A914RML4_PAREQ</name>
<sequence>LVSDYERLSTDLLEWIRRTIETLNDRHFVNSLTGVQKQLAEFNEKGELEVLLFTIQSRMRANNQRPYLPREGKLISDINRAWENLEKAEHERELALKEELIRQEKLEQLAARFDRKAGMRETWLSENQRLVSQDNFGTDLASVEHALLESDINIVGDRVKNVNGQAEKFTSPNGPDGSGYKPVEPSLVEERMKILVDRYAELQALSDERKRRLENNRRLCQFWWDVAELEQNLKESEQVRLFNSHYF</sequence>
<dbReference type="PANTHER" id="PTHR11915">
    <property type="entry name" value="SPECTRIN/FILAMIN RELATED CYTOSKELETAL PROTEIN"/>
    <property type="match status" value="1"/>
</dbReference>
<reference evidence="3" key="1">
    <citation type="submission" date="2022-11" db="UniProtKB">
        <authorList>
            <consortium name="WormBaseParasite"/>
        </authorList>
    </citation>
    <scope>IDENTIFICATION</scope>
</reference>
<evidence type="ECO:0000313" key="2">
    <source>
        <dbReference type="Proteomes" id="UP000887564"/>
    </source>
</evidence>
<dbReference type="WBParaSite" id="PEQ_0000605201-mRNA-1">
    <property type="protein sequence ID" value="PEQ_0000605201-mRNA-1"/>
    <property type="gene ID" value="PEQ_0000605201"/>
</dbReference>
<evidence type="ECO:0000256" key="1">
    <source>
        <dbReference type="ARBA" id="ARBA00022737"/>
    </source>
</evidence>
<keyword evidence="2" id="KW-1185">Reference proteome</keyword>
<protein>
    <submittedName>
        <fullName evidence="3">Calponin-homology (CH) domain-containing protein</fullName>
    </submittedName>
</protein>
<dbReference type="Gene3D" id="1.20.58.60">
    <property type="match status" value="2"/>
</dbReference>
<evidence type="ECO:0000313" key="3">
    <source>
        <dbReference type="WBParaSite" id="PEQ_0000605201-mRNA-1"/>
    </source>
</evidence>
<dbReference type="InterPro" id="IPR002017">
    <property type="entry name" value="Spectrin_repeat"/>
</dbReference>
<keyword evidence="1" id="KW-0677">Repeat</keyword>
<dbReference type="Proteomes" id="UP000887564">
    <property type="component" value="Unplaced"/>
</dbReference>
<dbReference type="CDD" id="cd00176">
    <property type="entry name" value="SPEC"/>
    <property type="match status" value="1"/>
</dbReference>
<dbReference type="SMART" id="SM00150">
    <property type="entry name" value="SPEC"/>
    <property type="match status" value="2"/>
</dbReference>
<dbReference type="SUPFAM" id="SSF46966">
    <property type="entry name" value="Spectrin repeat"/>
    <property type="match status" value="2"/>
</dbReference>
<dbReference type="InterPro" id="IPR018159">
    <property type="entry name" value="Spectrin/alpha-actinin"/>
</dbReference>
<accession>A0A914RML4</accession>
<proteinExistence type="predicted"/>
<dbReference type="AlphaFoldDB" id="A0A914RML4"/>